<gene>
    <name evidence="6" type="ORF">BM613_11240</name>
</gene>
<dbReference type="PANTHER" id="PTHR43366">
    <property type="entry name" value="PYRUVATE SYNTHASE SUBUNIT PORC"/>
    <property type="match status" value="1"/>
</dbReference>
<keyword evidence="2" id="KW-0560">Oxidoreductase</keyword>
<dbReference type="Pfam" id="PF01558">
    <property type="entry name" value="POR"/>
    <property type="match status" value="1"/>
</dbReference>
<dbReference type="OrthoDB" id="9794954at2"/>
<keyword evidence="4" id="KW-0411">Iron-sulfur</keyword>
<keyword evidence="7" id="KW-1185">Reference proteome</keyword>
<dbReference type="EMBL" id="MPDK01000023">
    <property type="protein sequence ID" value="PWI56890.1"/>
    <property type="molecule type" value="Genomic_DNA"/>
</dbReference>
<keyword evidence="3" id="KW-0408">Iron</keyword>
<name>A0A2U3D6I3_SULT2</name>
<dbReference type="GO" id="GO:0046872">
    <property type="term" value="F:metal ion binding"/>
    <property type="evidence" value="ECO:0007669"/>
    <property type="project" value="UniProtKB-KW"/>
</dbReference>
<evidence type="ECO:0000256" key="3">
    <source>
        <dbReference type="ARBA" id="ARBA00023004"/>
    </source>
</evidence>
<evidence type="ECO:0000256" key="1">
    <source>
        <dbReference type="ARBA" id="ARBA00022723"/>
    </source>
</evidence>
<dbReference type="InterPro" id="IPR017896">
    <property type="entry name" value="4Fe4S_Fe-S-bd"/>
</dbReference>
<accession>A0A2U3D6I3</accession>
<evidence type="ECO:0000313" key="7">
    <source>
        <dbReference type="Proteomes" id="UP000245380"/>
    </source>
</evidence>
<dbReference type="InterPro" id="IPR017900">
    <property type="entry name" value="4Fe4S_Fe_S_CS"/>
</dbReference>
<evidence type="ECO:0000256" key="2">
    <source>
        <dbReference type="ARBA" id="ARBA00023002"/>
    </source>
</evidence>
<dbReference type="InterPro" id="IPR002869">
    <property type="entry name" value="Pyrv_flavodox_OxRed_cen"/>
</dbReference>
<reference evidence="6 7" key="1">
    <citation type="submission" date="2016-11" db="EMBL/GenBank/DDBJ databases">
        <title>Comparative genomics of Acidibacillus ferroxidans species.</title>
        <authorList>
            <person name="Oliveira G."/>
            <person name="Nunes G."/>
            <person name="Oliveira R."/>
            <person name="Araujo F."/>
            <person name="Salim A."/>
            <person name="Scholte L."/>
            <person name="Morais D."/>
            <person name="Nancucheo I."/>
            <person name="Johnson D.B."/>
            <person name="Grail B."/>
            <person name="Bittencourt J."/>
            <person name="Valadares R."/>
        </authorList>
    </citation>
    <scope>NUCLEOTIDE SEQUENCE [LARGE SCALE GENOMIC DNA]</scope>
    <source>
        <strain evidence="6 7">Y002</strain>
    </source>
</reference>
<proteinExistence type="predicted"/>
<dbReference type="Gene3D" id="3.30.70.20">
    <property type="match status" value="1"/>
</dbReference>
<evidence type="ECO:0000259" key="5">
    <source>
        <dbReference type="PROSITE" id="PS51379"/>
    </source>
</evidence>
<dbReference type="InterPro" id="IPR051626">
    <property type="entry name" value="Oxidoreductase_gamma_subunit"/>
</dbReference>
<feature type="domain" description="4Fe-4S ferredoxin-type" evidence="5">
    <location>
        <begin position="249"/>
        <end position="278"/>
    </location>
</feature>
<dbReference type="RefSeq" id="WP_109431302.1">
    <property type="nucleotide sequence ID" value="NZ_MPDK01000023.1"/>
</dbReference>
<sequence>MTSDLRSHTNEAGFYEIRMESIGGLGANLAGKMLAEAGVLQMGLNGSNFSSYGSEKKGTPVKTFIRFAAPETEIRSSSPIEEPHIVAVFHESLLRTQNCIAGLQPDGTLIVNTAKTPEDIRQITKMKSGTIVCIDALQISVEEKTRVNTAMLGAICHAISFLDENAVKKVISETFGKKYPALAEANLRTFDRGFREGRTVSYEPQHKEIHVPFAHPISTLGYETQPLGGAIINPGNSISRDLSASRSGFLPAFEKDACIHCAACDQVCPDMCFVWESRQDERGRAFQYLKGIDYQYCKGCLRCISACPTDALQALREIDGYADENRVKHSIGA</sequence>
<dbReference type="Pfam" id="PF12838">
    <property type="entry name" value="Fer4_7"/>
    <property type="match status" value="1"/>
</dbReference>
<dbReference type="PROSITE" id="PS00198">
    <property type="entry name" value="4FE4S_FER_1"/>
    <property type="match status" value="1"/>
</dbReference>
<evidence type="ECO:0000313" key="6">
    <source>
        <dbReference type="EMBL" id="PWI56890.1"/>
    </source>
</evidence>
<evidence type="ECO:0000256" key="4">
    <source>
        <dbReference type="ARBA" id="ARBA00023014"/>
    </source>
</evidence>
<dbReference type="InterPro" id="IPR011894">
    <property type="entry name" value="PorC_KorC"/>
</dbReference>
<feature type="domain" description="4Fe-4S ferredoxin-type" evidence="5">
    <location>
        <begin position="287"/>
        <end position="317"/>
    </location>
</feature>
<dbReference type="GO" id="GO:0051536">
    <property type="term" value="F:iron-sulfur cluster binding"/>
    <property type="evidence" value="ECO:0007669"/>
    <property type="project" value="UniProtKB-KW"/>
</dbReference>
<organism evidence="6 7">
    <name type="scientific">Sulfoacidibacillus thermotolerans</name>
    <name type="common">Acidibacillus sulfuroxidans</name>
    <dbReference type="NCBI Taxonomy" id="1765684"/>
    <lineage>
        <taxon>Bacteria</taxon>
        <taxon>Bacillati</taxon>
        <taxon>Bacillota</taxon>
        <taxon>Bacilli</taxon>
        <taxon>Bacillales</taxon>
        <taxon>Alicyclobacillaceae</taxon>
        <taxon>Sulfoacidibacillus</taxon>
    </lineage>
</organism>
<dbReference type="SUPFAM" id="SSF54862">
    <property type="entry name" value="4Fe-4S ferredoxins"/>
    <property type="match status" value="1"/>
</dbReference>
<dbReference type="SUPFAM" id="SSF53323">
    <property type="entry name" value="Pyruvate-ferredoxin oxidoreductase, PFOR, domain III"/>
    <property type="match status" value="1"/>
</dbReference>
<dbReference type="Gene3D" id="3.40.920.10">
    <property type="entry name" value="Pyruvate-ferredoxin oxidoreductase, PFOR, domain III"/>
    <property type="match status" value="1"/>
</dbReference>
<protein>
    <submittedName>
        <fullName evidence="6">Ferredoxin</fullName>
    </submittedName>
</protein>
<dbReference type="AlphaFoldDB" id="A0A2U3D6I3"/>
<dbReference type="InterPro" id="IPR019752">
    <property type="entry name" value="Pyrv/ketoisovalerate_OxRed_cat"/>
</dbReference>
<dbReference type="GO" id="GO:0016625">
    <property type="term" value="F:oxidoreductase activity, acting on the aldehyde or oxo group of donors, iron-sulfur protein as acceptor"/>
    <property type="evidence" value="ECO:0007669"/>
    <property type="project" value="InterPro"/>
</dbReference>
<dbReference type="PROSITE" id="PS51379">
    <property type="entry name" value="4FE4S_FER_2"/>
    <property type="match status" value="2"/>
</dbReference>
<dbReference type="NCBIfam" id="TIGR02175">
    <property type="entry name" value="PorC_KorC"/>
    <property type="match status" value="1"/>
</dbReference>
<dbReference type="Proteomes" id="UP000245380">
    <property type="component" value="Unassembled WGS sequence"/>
</dbReference>
<keyword evidence="1" id="KW-0479">Metal-binding</keyword>
<dbReference type="PANTHER" id="PTHR43366:SF1">
    <property type="entry name" value="PYRUVATE SYNTHASE SUBUNIT PORC"/>
    <property type="match status" value="1"/>
</dbReference>
<comment type="caution">
    <text evidence="6">The sequence shown here is derived from an EMBL/GenBank/DDBJ whole genome shotgun (WGS) entry which is preliminary data.</text>
</comment>